<organism evidence="7 8">
    <name type="scientific">Daphnia galeata</name>
    <dbReference type="NCBI Taxonomy" id="27404"/>
    <lineage>
        <taxon>Eukaryota</taxon>
        <taxon>Metazoa</taxon>
        <taxon>Ecdysozoa</taxon>
        <taxon>Arthropoda</taxon>
        <taxon>Crustacea</taxon>
        <taxon>Branchiopoda</taxon>
        <taxon>Diplostraca</taxon>
        <taxon>Cladocera</taxon>
        <taxon>Anomopoda</taxon>
        <taxon>Daphniidae</taxon>
        <taxon>Daphnia</taxon>
    </lineage>
</organism>
<evidence type="ECO:0000256" key="5">
    <source>
        <dbReference type="ARBA" id="ARBA00023136"/>
    </source>
</evidence>
<dbReference type="Pfam" id="PF00939">
    <property type="entry name" value="Na_sulph_symp"/>
    <property type="match status" value="1"/>
</dbReference>
<reference evidence="7" key="1">
    <citation type="submission" date="2021-11" db="EMBL/GenBank/DDBJ databases">
        <authorList>
            <person name="Schell T."/>
        </authorList>
    </citation>
    <scope>NUCLEOTIDE SEQUENCE</scope>
    <source>
        <strain evidence="7">M5</strain>
    </source>
</reference>
<gene>
    <name evidence="7" type="ORF">DGAL_LOCUS14278</name>
</gene>
<dbReference type="OrthoDB" id="6493944at2759"/>
<comment type="similarity">
    <text evidence="2">Belongs to the SLC13A/DASS transporter (TC 2.A.47) family. NADC subfamily.</text>
</comment>
<evidence type="ECO:0000256" key="3">
    <source>
        <dbReference type="ARBA" id="ARBA00022692"/>
    </source>
</evidence>
<dbReference type="GO" id="GO:0015137">
    <property type="term" value="F:citrate transmembrane transporter activity"/>
    <property type="evidence" value="ECO:0007669"/>
    <property type="project" value="TreeGrafter"/>
</dbReference>
<evidence type="ECO:0000313" key="7">
    <source>
        <dbReference type="EMBL" id="CAH0110685.1"/>
    </source>
</evidence>
<feature type="transmembrane region" description="Helical" evidence="6">
    <location>
        <begin position="416"/>
        <end position="438"/>
    </location>
</feature>
<feature type="transmembrane region" description="Helical" evidence="6">
    <location>
        <begin position="43"/>
        <end position="61"/>
    </location>
</feature>
<evidence type="ECO:0000313" key="8">
    <source>
        <dbReference type="Proteomes" id="UP000789390"/>
    </source>
</evidence>
<keyword evidence="5 6" id="KW-0472">Membrane</keyword>
<dbReference type="PANTHER" id="PTHR10283:SF82">
    <property type="entry name" value="SOLUTE CARRIER FAMILY 13 MEMBER 2"/>
    <property type="match status" value="1"/>
</dbReference>
<dbReference type="GO" id="GO:0015141">
    <property type="term" value="F:succinate transmembrane transporter activity"/>
    <property type="evidence" value="ECO:0007669"/>
    <property type="project" value="TreeGrafter"/>
</dbReference>
<feature type="transmembrane region" description="Helical" evidence="6">
    <location>
        <begin position="240"/>
        <end position="262"/>
    </location>
</feature>
<evidence type="ECO:0000256" key="4">
    <source>
        <dbReference type="ARBA" id="ARBA00022989"/>
    </source>
</evidence>
<comment type="subcellular location">
    <subcellularLocation>
        <location evidence="1">Membrane</location>
        <topology evidence="1">Multi-pass membrane protein</topology>
    </subcellularLocation>
</comment>
<sequence length="555" mass="61197">MAIYWMVEALPLAITSLLPVVLFPLLGIMDTGKVCTAYMKETNMMFIGGLIVALTIENCNLHKRIALKVMLLVGTSPRRLMLGFMFTTMFLSMWISNTATTAMMVPIVEAVVEELFKDNDEEMNREVRMFPDGSSANGNSTINMDHNSEIPCRNAIENDSIDSITDVSQSCQELTVSENQRSLSGANNSAFKGKVRTCILMSIAYASNIGGTGSLIGSSPQLALKGLLNELYGSASGLNFASWMGFNVPGMLLNTFLAWIWLQYLFIGFKRTEANGRAAVVHKLIKKKYEELGQMTFHELATLFLFIVCVLLWFFRDPQFIHGWSEFLPVEVEIDDATAVMTIVMFIFIIPAKPMFWWSNPVEGERGIHKPSPALLEWKYVQDKLPWGIVLLLGGGFAVSDASKISGLSVWLGSKLAGLSVLPPFLVMLIICIMTATITEVASNTATANILLPILSEMAVTIKVNPLFLISYAFMLPVATPPNAIVFAAGRMNPIDMVKAGFLMNIMCVFVICVMMVSFGGLIFQFDGSLPDWAISKVINETMTTQSSILNCTIF</sequence>
<dbReference type="GO" id="GO:0005886">
    <property type="term" value="C:plasma membrane"/>
    <property type="evidence" value="ECO:0007669"/>
    <property type="project" value="TreeGrafter"/>
</dbReference>
<keyword evidence="4 6" id="KW-1133">Transmembrane helix</keyword>
<evidence type="ECO:0000256" key="2">
    <source>
        <dbReference type="ARBA" id="ARBA00006772"/>
    </source>
</evidence>
<dbReference type="InterPro" id="IPR001898">
    <property type="entry name" value="SLC13A/DASS"/>
</dbReference>
<dbReference type="EMBL" id="CAKKLH010000304">
    <property type="protein sequence ID" value="CAH0110685.1"/>
    <property type="molecule type" value="Genomic_DNA"/>
</dbReference>
<accession>A0A8J2RYH4</accession>
<feature type="transmembrane region" description="Helical" evidence="6">
    <location>
        <begin position="502"/>
        <end position="524"/>
    </location>
</feature>
<feature type="transmembrane region" description="Helical" evidence="6">
    <location>
        <begin position="82"/>
        <end position="108"/>
    </location>
</feature>
<evidence type="ECO:0000256" key="6">
    <source>
        <dbReference type="SAM" id="Phobius"/>
    </source>
</evidence>
<feature type="transmembrane region" description="Helical" evidence="6">
    <location>
        <begin position="467"/>
        <end position="490"/>
    </location>
</feature>
<keyword evidence="3 6" id="KW-0812">Transmembrane</keyword>
<dbReference type="AlphaFoldDB" id="A0A8J2RYH4"/>
<keyword evidence="8" id="KW-1185">Reference proteome</keyword>
<evidence type="ECO:0000256" key="1">
    <source>
        <dbReference type="ARBA" id="ARBA00004141"/>
    </source>
</evidence>
<protein>
    <submittedName>
        <fullName evidence="7">Uncharacterized protein</fullName>
    </submittedName>
</protein>
<feature type="transmembrane region" description="Helical" evidence="6">
    <location>
        <begin position="337"/>
        <end position="356"/>
    </location>
</feature>
<dbReference type="Proteomes" id="UP000789390">
    <property type="component" value="Unassembled WGS sequence"/>
</dbReference>
<comment type="caution">
    <text evidence="7">The sequence shown here is derived from an EMBL/GenBank/DDBJ whole genome shotgun (WGS) entry which is preliminary data.</text>
</comment>
<name>A0A8J2RYH4_9CRUS</name>
<dbReference type="PANTHER" id="PTHR10283">
    <property type="entry name" value="SOLUTE CARRIER FAMILY 13 MEMBER"/>
    <property type="match status" value="1"/>
</dbReference>
<proteinExistence type="inferred from homology"/>
<feature type="transmembrane region" description="Helical" evidence="6">
    <location>
        <begin position="296"/>
        <end position="315"/>
    </location>
</feature>